<proteinExistence type="predicted"/>
<organism evidence="1 2">
    <name type="scientific">Kitasatospora kifunensis</name>
    <name type="common">Streptomyces kifunensis</name>
    <dbReference type="NCBI Taxonomy" id="58351"/>
    <lineage>
        <taxon>Bacteria</taxon>
        <taxon>Bacillati</taxon>
        <taxon>Actinomycetota</taxon>
        <taxon>Actinomycetes</taxon>
        <taxon>Kitasatosporales</taxon>
        <taxon>Streptomycetaceae</taxon>
        <taxon>Kitasatospora</taxon>
    </lineage>
</organism>
<dbReference type="Proteomes" id="UP000540506">
    <property type="component" value="Unassembled WGS sequence"/>
</dbReference>
<dbReference type="AlphaFoldDB" id="A0A7W7R7C1"/>
<evidence type="ECO:0000313" key="2">
    <source>
        <dbReference type="Proteomes" id="UP000540506"/>
    </source>
</evidence>
<accession>A0A7W7R7C1</accession>
<sequence>MARFRVNGSQPPPAVSPYRPASIAIDQRYDAMPWWE</sequence>
<keyword evidence="2" id="KW-1185">Reference proteome</keyword>
<reference evidence="1 2" key="1">
    <citation type="submission" date="2020-08" db="EMBL/GenBank/DDBJ databases">
        <title>Sequencing the genomes of 1000 actinobacteria strains.</title>
        <authorList>
            <person name="Klenk H.-P."/>
        </authorList>
    </citation>
    <scope>NUCLEOTIDE SEQUENCE [LARGE SCALE GENOMIC DNA]</scope>
    <source>
        <strain evidence="1 2">DSM 41654</strain>
    </source>
</reference>
<comment type="caution">
    <text evidence="1">The sequence shown here is derived from an EMBL/GenBank/DDBJ whole genome shotgun (WGS) entry which is preliminary data.</text>
</comment>
<name>A0A7W7R7C1_KITKI</name>
<protein>
    <submittedName>
        <fullName evidence="1">Uncharacterized protein</fullName>
    </submittedName>
</protein>
<gene>
    <name evidence="1" type="ORF">FHR34_005179</name>
</gene>
<evidence type="ECO:0000313" key="1">
    <source>
        <dbReference type="EMBL" id="MBB4926186.1"/>
    </source>
</evidence>
<dbReference type="EMBL" id="JACHJV010000001">
    <property type="protein sequence ID" value="MBB4926186.1"/>
    <property type="molecule type" value="Genomic_DNA"/>
</dbReference>